<feature type="region of interest" description="Disordered" evidence="9">
    <location>
        <begin position="447"/>
        <end position="466"/>
    </location>
</feature>
<dbReference type="EMBL" id="PYXZ01000003">
    <property type="protein sequence ID" value="PUA81147.1"/>
    <property type="molecule type" value="Genomic_DNA"/>
</dbReference>
<dbReference type="GO" id="GO:0032153">
    <property type="term" value="C:cell division site"/>
    <property type="evidence" value="ECO:0007669"/>
    <property type="project" value="TreeGrafter"/>
</dbReference>
<dbReference type="PROSITE" id="PS00428">
    <property type="entry name" value="FTSW_RODA_SPOVE"/>
    <property type="match status" value="1"/>
</dbReference>
<keyword evidence="6 10" id="KW-0472">Membrane</keyword>
<feature type="transmembrane region" description="Helical" evidence="10">
    <location>
        <begin position="49"/>
        <end position="70"/>
    </location>
</feature>
<dbReference type="PANTHER" id="PTHR30474">
    <property type="entry name" value="CELL CYCLE PROTEIN"/>
    <property type="match status" value="1"/>
</dbReference>
<sequence>MTQTGALMGFVHRRRRGAELFLLLLALVVGIGAYAAVGLGVEGTVPADIVGYGGWLAGLVVAAHVAVRIVAPYADPVLLPLVAALNGLGLAVIHRLDLTYEAIGRTNHTFATQQLTWMTLGVVLFVATLVLLRDHRILQRLTYTSGLAGIALLVLPFLPVIGKDINGAKIWINAAGFSFQPGEVAKVLLVIAFAGYLVQHRDALALAGRRVVFVDLPRGRDLGPILAMFGVSMMILVLQNDLGSSLLFFGLFLVMLYVATERPGWLVVGAVLFGAGALAAYTFVGNVQNRFNIWLHPMDYYPGTSFQPVEAMFGMGWGGLIGRGFGGGMPERIIYAEADYILAAIGEELGLTAVMAVIVCYGLIVERALRIALISRDGFGKLLAVGFASIVALQVFVVVGGVTGLIPLTGLTTPFLSYGGSSLVANWVIIALLMRISDHARRPIPRMSDDTGEMADSEHTQVVKLQ</sequence>
<feature type="transmembrane region" description="Helical" evidence="10">
    <location>
        <begin position="242"/>
        <end position="258"/>
    </location>
</feature>
<organism evidence="11 12">
    <name type="scientific">Nocardioides currus</name>
    <dbReference type="NCBI Taxonomy" id="2133958"/>
    <lineage>
        <taxon>Bacteria</taxon>
        <taxon>Bacillati</taxon>
        <taxon>Actinomycetota</taxon>
        <taxon>Actinomycetes</taxon>
        <taxon>Propionibacteriales</taxon>
        <taxon>Nocardioidaceae</taxon>
        <taxon>Nocardioides</taxon>
    </lineage>
</organism>
<feature type="transmembrane region" description="Helical" evidence="10">
    <location>
        <begin position="415"/>
        <end position="436"/>
    </location>
</feature>
<dbReference type="GO" id="GO:0015648">
    <property type="term" value="F:lipid-linked peptidoglycan transporter activity"/>
    <property type="evidence" value="ECO:0007669"/>
    <property type="project" value="TreeGrafter"/>
</dbReference>
<keyword evidence="11" id="KW-0131">Cell cycle</keyword>
<dbReference type="GO" id="GO:0051301">
    <property type="term" value="P:cell division"/>
    <property type="evidence" value="ECO:0007669"/>
    <property type="project" value="UniProtKB-KW"/>
</dbReference>
<evidence type="ECO:0000256" key="1">
    <source>
        <dbReference type="ARBA" id="ARBA00004141"/>
    </source>
</evidence>
<evidence type="ECO:0000256" key="7">
    <source>
        <dbReference type="ARBA" id="ARBA00044770"/>
    </source>
</evidence>
<dbReference type="AlphaFoldDB" id="A0A2R7YXN6"/>
<evidence type="ECO:0000256" key="5">
    <source>
        <dbReference type="ARBA" id="ARBA00022989"/>
    </source>
</evidence>
<evidence type="ECO:0000313" key="11">
    <source>
        <dbReference type="EMBL" id="PUA81147.1"/>
    </source>
</evidence>
<evidence type="ECO:0000256" key="2">
    <source>
        <dbReference type="ARBA" id="ARBA00004752"/>
    </source>
</evidence>
<proteinExistence type="predicted"/>
<feature type="transmembrane region" description="Helical" evidence="10">
    <location>
        <begin position="141"/>
        <end position="161"/>
    </location>
</feature>
<evidence type="ECO:0000256" key="10">
    <source>
        <dbReference type="SAM" id="Phobius"/>
    </source>
</evidence>
<keyword evidence="12" id="KW-1185">Reference proteome</keyword>
<dbReference type="RefSeq" id="WP_108344089.1">
    <property type="nucleotide sequence ID" value="NZ_PYXZ01000003.1"/>
</dbReference>
<protein>
    <recommendedName>
        <fullName evidence="7">peptidoglycan glycosyltransferase</fullName>
        <ecNumber evidence="7">2.4.99.28</ecNumber>
    </recommendedName>
</protein>
<evidence type="ECO:0000313" key="12">
    <source>
        <dbReference type="Proteomes" id="UP000244867"/>
    </source>
</evidence>
<feature type="transmembrane region" description="Helical" evidence="10">
    <location>
        <begin position="77"/>
        <end position="94"/>
    </location>
</feature>
<comment type="catalytic activity">
    <reaction evidence="8">
        <text>[GlcNAc-(1-&gt;4)-Mur2Ac(oyl-L-Ala-gamma-D-Glu-L-Lys-D-Ala-D-Ala)](n)-di-trans,octa-cis-undecaprenyl diphosphate + beta-D-GlcNAc-(1-&gt;4)-Mur2Ac(oyl-L-Ala-gamma-D-Glu-L-Lys-D-Ala-D-Ala)-di-trans,octa-cis-undecaprenyl diphosphate = [GlcNAc-(1-&gt;4)-Mur2Ac(oyl-L-Ala-gamma-D-Glu-L-Lys-D-Ala-D-Ala)](n+1)-di-trans,octa-cis-undecaprenyl diphosphate + di-trans,octa-cis-undecaprenyl diphosphate + H(+)</text>
        <dbReference type="Rhea" id="RHEA:23708"/>
        <dbReference type="Rhea" id="RHEA-COMP:9602"/>
        <dbReference type="Rhea" id="RHEA-COMP:9603"/>
        <dbReference type="ChEBI" id="CHEBI:15378"/>
        <dbReference type="ChEBI" id="CHEBI:58405"/>
        <dbReference type="ChEBI" id="CHEBI:60033"/>
        <dbReference type="ChEBI" id="CHEBI:78435"/>
        <dbReference type="EC" id="2.4.99.28"/>
    </reaction>
</comment>
<keyword evidence="11" id="KW-0132">Cell division</keyword>
<dbReference type="EC" id="2.4.99.28" evidence="7"/>
<feature type="transmembrane region" description="Helical" evidence="10">
    <location>
        <begin position="114"/>
        <end position="132"/>
    </location>
</feature>
<dbReference type="GO" id="GO:0008955">
    <property type="term" value="F:peptidoglycan glycosyltransferase activity"/>
    <property type="evidence" value="ECO:0007669"/>
    <property type="project" value="UniProtKB-EC"/>
</dbReference>
<keyword evidence="5 10" id="KW-1133">Transmembrane helix</keyword>
<keyword evidence="4" id="KW-0133">Cell shape</keyword>
<comment type="pathway">
    <text evidence="2">Cell wall biogenesis; peptidoglycan biosynthesis.</text>
</comment>
<feature type="compositionally biased region" description="Basic and acidic residues" evidence="9">
    <location>
        <begin position="456"/>
        <end position="466"/>
    </location>
</feature>
<reference evidence="11 12" key="1">
    <citation type="submission" date="2018-03" db="EMBL/GenBank/DDBJ databases">
        <authorList>
            <person name="Keele B.F."/>
        </authorList>
    </citation>
    <scope>NUCLEOTIDE SEQUENCE [LARGE SCALE GENOMIC DNA]</scope>
    <source>
        <strain evidence="11 12">IB-3</strain>
    </source>
</reference>
<keyword evidence="3 10" id="KW-0812">Transmembrane</keyword>
<feature type="transmembrane region" description="Helical" evidence="10">
    <location>
        <begin position="385"/>
        <end position="409"/>
    </location>
</feature>
<comment type="subcellular location">
    <subcellularLocation>
        <location evidence="1">Membrane</location>
        <topology evidence="1">Multi-pass membrane protein</topology>
    </subcellularLocation>
</comment>
<comment type="caution">
    <text evidence="11">The sequence shown here is derived from an EMBL/GenBank/DDBJ whole genome shotgun (WGS) entry which is preliminary data.</text>
</comment>
<dbReference type="InterPro" id="IPR018365">
    <property type="entry name" value="Cell_cycle_FtsW-rel_CS"/>
</dbReference>
<feature type="transmembrane region" description="Helical" evidence="10">
    <location>
        <begin position="181"/>
        <end position="198"/>
    </location>
</feature>
<evidence type="ECO:0000256" key="6">
    <source>
        <dbReference type="ARBA" id="ARBA00023136"/>
    </source>
</evidence>
<feature type="transmembrane region" description="Helical" evidence="10">
    <location>
        <begin position="265"/>
        <end position="284"/>
    </location>
</feature>
<dbReference type="OrthoDB" id="9812661at2"/>
<gene>
    <name evidence="11" type="ORF">C7S10_08870</name>
</gene>
<evidence type="ECO:0000256" key="4">
    <source>
        <dbReference type="ARBA" id="ARBA00022960"/>
    </source>
</evidence>
<name>A0A2R7YXN6_9ACTN</name>
<dbReference type="GO" id="GO:0005886">
    <property type="term" value="C:plasma membrane"/>
    <property type="evidence" value="ECO:0007669"/>
    <property type="project" value="TreeGrafter"/>
</dbReference>
<dbReference type="PANTHER" id="PTHR30474:SF3">
    <property type="entry name" value="PEPTIDOGLYCAN GLYCOSYLTRANSFERASE RODA"/>
    <property type="match status" value="1"/>
</dbReference>
<feature type="transmembrane region" description="Helical" evidence="10">
    <location>
        <begin position="20"/>
        <end position="37"/>
    </location>
</feature>
<dbReference type="Pfam" id="PF01098">
    <property type="entry name" value="FTSW_RODA_SPOVE"/>
    <property type="match status" value="1"/>
</dbReference>
<evidence type="ECO:0000256" key="9">
    <source>
        <dbReference type="SAM" id="MobiDB-lite"/>
    </source>
</evidence>
<dbReference type="InterPro" id="IPR001182">
    <property type="entry name" value="FtsW/RodA"/>
</dbReference>
<feature type="transmembrane region" description="Helical" evidence="10">
    <location>
        <begin position="219"/>
        <end position="236"/>
    </location>
</feature>
<feature type="transmembrane region" description="Helical" evidence="10">
    <location>
        <begin position="340"/>
        <end position="364"/>
    </location>
</feature>
<dbReference type="Proteomes" id="UP000244867">
    <property type="component" value="Unassembled WGS sequence"/>
</dbReference>
<accession>A0A2R7YXN6</accession>
<evidence type="ECO:0000256" key="3">
    <source>
        <dbReference type="ARBA" id="ARBA00022692"/>
    </source>
</evidence>
<dbReference type="GO" id="GO:0008360">
    <property type="term" value="P:regulation of cell shape"/>
    <property type="evidence" value="ECO:0007669"/>
    <property type="project" value="UniProtKB-KW"/>
</dbReference>
<evidence type="ECO:0000256" key="8">
    <source>
        <dbReference type="ARBA" id="ARBA00049902"/>
    </source>
</evidence>